<keyword evidence="6 8" id="KW-0472">Membrane</keyword>
<dbReference type="EnsemblMetazoa" id="XM_014386996.2">
    <property type="protein sequence ID" value="XP_014242482.1"/>
    <property type="gene ID" value="LOC106662749"/>
</dbReference>
<comment type="subcellular location">
    <subcellularLocation>
        <location evidence="1">Membrane</location>
        <topology evidence="1">Multi-pass membrane protein</topology>
    </subcellularLocation>
</comment>
<accession>A0A8I6TC20</accession>
<dbReference type="GO" id="GO:0005789">
    <property type="term" value="C:endoplasmic reticulum membrane"/>
    <property type="evidence" value="ECO:0007669"/>
    <property type="project" value="TreeGrafter"/>
</dbReference>
<feature type="transmembrane region" description="Helical" evidence="8">
    <location>
        <begin position="404"/>
        <end position="422"/>
    </location>
</feature>
<dbReference type="Proteomes" id="UP000494040">
    <property type="component" value="Unassembled WGS sequence"/>
</dbReference>
<feature type="transmembrane region" description="Helical" evidence="8">
    <location>
        <begin position="122"/>
        <end position="141"/>
    </location>
</feature>
<sequence>MVVKSLVQPILLHHNNITVIVVSFGLLYGITSLLQSSSPSVHDEGSFQSTWMYRLLINLIGYSTILLPGYFIFKYVRVTKYLERSGAGCLSNIIDCCINGREPGLVEASNDSPVRTLKQDTLLLLFCFVGLQGTYLTWGILQEKVMTQEYTNSAGDVGHFKDSQFLVFVNRILAFTLSGSYLLLRKQPKHTMPLYKYAYCSFSNIMSSWCQYEALKYVSFPSQVLAKASKLIPVMIMGKIVSKQKYEYYEYVTAVLISIGMTFFMLSSAPKKDETVTTMSGIILLGAYMTFDSFTSNWQGALFTQYKVSPVQMMCCVNLFSCLFTSVSLFQQGAFSTSLQFMATFPKFTIDCLLISISSGAGQLFVFFTIYSYGPVIFVIIMTIRQGLAILLSCLIYNHTLPPLGIFGIMLVFGAIFLRIYCNQRLKAIRLRLHSVSSSKV</sequence>
<evidence type="ECO:0000256" key="2">
    <source>
        <dbReference type="ARBA" id="ARBA00010694"/>
    </source>
</evidence>
<dbReference type="OMA" id="KIMTQHY"/>
<comment type="similarity">
    <text evidence="2">Belongs to the nucleotide-sugar transporter family. SLC35B subfamily.</text>
</comment>
<dbReference type="PANTHER" id="PTHR10778">
    <property type="entry name" value="SOLUTE CARRIER FAMILY 35 MEMBER B"/>
    <property type="match status" value="1"/>
</dbReference>
<organism evidence="9 10">
    <name type="scientific">Cimex lectularius</name>
    <name type="common">Bed bug</name>
    <name type="synonym">Acanthia lectularia</name>
    <dbReference type="NCBI Taxonomy" id="79782"/>
    <lineage>
        <taxon>Eukaryota</taxon>
        <taxon>Metazoa</taxon>
        <taxon>Ecdysozoa</taxon>
        <taxon>Arthropoda</taxon>
        <taxon>Hexapoda</taxon>
        <taxon>Insecta</taxon>
        <taxon>Pterygota</taxon>
        <taxon>Neoptera</taxon>
        <taxon>Paraneoptera</taxon>
        <taxon>Hemiptera</taxon>
        <taxon>Heteroptera</taxon>
        <taxon>Panheteroptera</taxon>
        <taxon>Cimicomorpha</taxon>
        <taxon>Cimicidae</taxon>
        <taxon>Cimex</taxon>
    </lineage>
</organism>
<evidence type="ECO:0000256" key="6">
    <source>
        <dbReference type="ARBA" id="ARBA00023136"/>
    </source>
</evidence>
<dbReference type="OrthoDB" id="10035043at2759"/>
<name>A0A8I6TC20_CIMLE</name>
<dbReference type="CTD" id="42115"/>
<dbReference type="GO" id="GO:0000139">
    <property type="term" value="C:Golgi membrane"/>
    <property type="evidence" value="ECO:0007669"/>
    <property type="project" value="TreeGrafter"/>
</dbReference>
<dbReference type="PANTHER" id="PTHR10778:SF13">
    <property type="entry name" value="ADENOSINE 3'-PHOSPHO 5'-PHOSPHOSULFATE TRANSPORTER 1"/>
    <property type="match status" value="1"/>
</dbReference>
<evidence type="ECO:0000256" key="5">
    <source>
        <dbReference type="ARBA" id="ARBA00022989"/>
    </source>
</evidence>
<evidence type="ECO:0000256" key="1">
    <source>
        <dbReference type="ARBA" id="ARBA00004141"/>
    </source>
</evidence>
<feature type="transmembrane region" description="Helical" evidence="8">
    <location>
        <begin position="248"/>
        <end position="269"/>
    </location>
</feature>
<keyword evidence="4 8" id="KW-0812">Transmembrane</keyword>
<dbReference type="Pfam" id="PF08449">
    <property type="entry name" value="UAA"/>
    <property type="match status" value="1"/>
</dbReference>
<keyword evidence="3" id="KW-0813">Transport</keyword>
<dbReference type="AlphaFoldDB" id="A0A8I6TC20"/>
<keyword evidence="5 8" id="KW-1133">Transmembrane helix</keyword>
<dbReference type="GO" id="GO:0046964">
    <property type="term" value="F:3'-phosphoadenosine 5'-phosphosulfate transmembrane transporter activity"/>
    <property type="evidence" value="ECO:0007669"/>
    <property type="project" value="TreeGrafter"/>
</dbReference>
<feature type="transmembrane region" description="Helical" evidence="8">
    <location>
        <begin position="51"/>
        <end position="73"/>
    </location>
</feature>
<proteinExistence type="inferred from homology"/>
<feature type="transmembrane region" description="Helical" evidence="8">
    <location>
        <begin position="275"/>
        <end position="294"/>
    </location>
</feature>
<dbReference type="InterPro" id="IPR013657">
    <property type="entry name" value="SCL35B1-4/HUT1"/>
</dbReference>
<dbReference type="RefSeq" id="XP_014242482.1">
    <property type="nucleotide sequence ID" value="XM_014386996.2"/>
</dbReference>
<reference evidence="9" key="1">
    <citation type="submission" date="2022-01" db="UniProtKB">
        <authorList>
            <consortium name="EnsemblMetazoa"/>
        </authorList>
    </citation>
    <scope>IDENTIFICATION</scope>
</reference>
<evidence type="ECO:0000256" key="8">
    <source>
        <dbReference type="SAM" id="Phobius"/>
    </source>
</evidence>
<evidence type="ECO:0000313" key="10">
    <source>
        <dbReference type="Proteomes" id="UP000494040"/>
    </source>
</evidence>
<evidence type="ECO:0000256" key="4">
    <source>
        <dbReference type="ARBA" id="ARBA00022692"/>
    </source>
</evidence>
<feature type="transmembrane region" description="Helical" evidence="8">
    <location>
        <begin position="12"/>
        <end position="31"/>
    </location>
</feature>
<dbReference type="KEGG" id="clec:106662749"/>
<dbReference type="GeneID" id="106662749"/>
<keyword evidence="10" id="KW-1185">Reference proteome</keyword>
<evidence type="ECO:0000313" key="9">
    <source>
        <dbReference type="EnsemblMetazoa" id="XP_014242482.1"/>
    </source>
</evidence>
<protein>
    <recommendedName>
        <fullName evidence="7">Adenosine 3'-phospho 5'-phosphosulfate transporter 1</fullName>
    </recommendedName>
</protein>
<feature type="transmembrane region" description="Helical" evidence="8">
    <location>
        <begin position="165"/>
        <end position="184"/>
    </location>
</feature>
<evidence type="ECO:0000256" key="7">
    <source>
        <dbReference type="ARBA" id="ARBA00039668"/>
    </source>
</evidence>
<evidence type="ECO:0000256" key="3">
    <source>
        <dbReference type="ARBA" id="ARBA00022448"/>
    </source>
</evidence>